<dbReference type="AlphaFoldDB" id="A0AAP6HD60"/>
<reference evidence="2" key="1">
    <citation type="submission" date="2023-01" db="EMBL/GenBank/DDBJ databases">
        <title>Genome-based studies on antimicrobial resistance profiles of Riemerella anatipestifer in China, 1994 to 2021.</title>
        <authorList>
            <person name="Yang Z."/>
            <person name="Zhu D."/>
        </authorList>
    </citation>
    <scope>NUCLEOTIDE SEQUENCE</scope>
    <source>
        <strain evidence="2">RCAD1218</strain>
    </source>
</reference>
<dbReference type="InterPro" id="IPR001173">
    <property type="entry name" value="Glyco_trans_2-like"/>
</dbReference>
<dbReference type="CDD" id="cd00761">
    <property type="entry name" value="Glyco_tranf_GTA_type"/>
    <property type="match status" value="1"/>
</dbReference>
<dbReference type="Gene3D" id="3.90.550.10">
    <property type="entry name" value="Spore Coat Polysaccharide Biosynthesis Protein SpsA, Chain A"/>
    <property type="match status" value="1"/>
</dbReference>
<gene>
    <name evidence="2" type="ORF">PG303_00540</name>
</gene>
<dbReference type="Proteomes" id="UP001284033">
    <property type="component" value="Unassembled WGS sequence"/>
</dbReference>
<evidence type="ECO:0000259" key="1">
    <source>
        <dbReference type="Pfam" id="PF00535"/>
    </source>
</evidence>
<dbReference type="Pfam" id="PF00535">
    <property type="entry name" value="Glycos_transf_2"/>
    <property type="match status" value="1"/>
</dbReference>
<dbReference type="PANTHER" id="PTHR22916">
    <property type="entry name" value="GLYCOSYLTRANSFERASE"/>
    <property type="match status" value="1"/>
</dbReference>
<dbReference type="RefSeq" id="WP_253037573.1">
    <property type="nucleotide sequence ID" value="NZ_JAFELU010000010.1"/>
</dbReference>
<dbReference type="InterPro" id="IPR029044">
    <property type="entry name" value="Nucleotide-diphossugar_trans"/>
</dbReference>
<organism evidence="2 3">
    <name type="scientific">Riemerella anatipestifer</name>
    <name type="common">Moraxella anatipestifer</name>
    <dbReference type="NCBI Taxonomy" id="34085"/>
    <lineage>
        <taxon>Bacteria</taxon>
        <taxon>Pseudomonadati</taxon>
        <taxon>Bacteroidota</taxon>
        <taxon>Flavobacteriia</taxon>
        <taxon>Flavobacteriales</taxon>
        <taxon>Weeksellaceae</taxon>
        <taxon>Riemerella</taxon>
    </lineage>
</organism>
<keyword evidence="2" id="KW-0328">Glycosyltransferase</keyword>
<comment type="caution">
    <text evidence="2">The sequence shown here is derived from an EMBL/GenBank/DDBJ whole genome shotgun (WGS) entry which is preliminary data.</text>
</comment>
<dbReference type="PANTHER" id="PTHR22916:SF3">
    <property type="entry name" value="UDP-GLCNAC:BETAGAL BETA-1,3-N-ACETYLGLUCOSAMINYLTRANSFERASE-LIKE PROTEIN 1"/>
    <property type="match status" value="1"/>
</dbReference>
<name>A0AAP6HD60_RIEAN</name>
<proteinExistence type="predicted"/>
<dbReference type="SUPFAM" id="SSF53448">
    <property type="entry name" value="Nucleotide-diphospho-sugar transferases"/>
    <property type="match status" value="1"/>
</dbReference>
<dbReference type="GO" id="GO:0016758">
    <property type="term" value="F:hexosyltransferase activity"/>
    <property type="evidence" value="ECO:0007669"/>
    <property type="project" value="UniProtKB-ARBA"/>
</dbReference>
<feature type="domain" description="Glycosyltransferase 2-like" evidence="1">
    <location>
        <begin position="8"/>
        <end position="168"/>
    </location>
</feature>
<dbReference type="EMBL" id="JAQZHK010000001">
    <property type="protein sequence ID" value="MDY3511701.1"/>
    <property type="molecule type" value="Genomic_DNA"/>
</dbReference>
<dbReference type="EC" id="2.4.-.-" evidence="2"/>
<accession>A0AAP6HD60</accession>
<keyword evidence="2" id="KW-0808">Transferase</keyword>
<protein>
    <submittedName>
        <fullName evidence="2">Glycosyltransferase</fullName>
        <ecNumber evidence="2">2.4.-.-</ecNumber>
    </submittedName>
</protein>
<sequence length="317" mass="38010">MENTPKVSIIMPAYNAGKYINTSLQCIYNQKYKNWETIIIDDGSTDNTKDVVNNWIEKDSRFKYFYQNNSGVSIARNTGIHNAKGRYIVFVDADDETTDDFIIDFIDNIELEDTLLIQDINRFMPHKTVMNYLSLKHEKIELKKASYNSRVFVGYAVNKLYNLSILQKYNIKFDESLKMREDEAFFFEYLKYMKYLKLINKANYNYITRSESASEKIYHFKDYLKVIGNFSNFINSGIIIKDKNNMDLCINYTIVFNNLMKSLSIITPKERLNILKENHNKFLFSFIKFKIKRFNFIMFLYRIRLYSPFNYFWYKNF</sequence>
<evidence type="ECO:0000313" key="2">
    <source>
        <dbReference type="EMBL" id="MDY3511701.1"/>
    </source>
</evidence>
<evidence type="ECO:0000313" key="3">
    <source>
        <dbReference type="Proteomes" id="UP001284033"/>
    </source>
</evidence>